<reference evidence="1 2" key="1">
    <citation type="submission" date="2015-04" db="EMBL/GenBank/DDBJ databases">
        <authorList>
            <person name="Syromyatnikov M.Y."/>
            <person name="Popov V.N."/>
        </authorList>
    </citation>
    <scope>NUCLEOTIDE SEQUENCE [LARGE SCALE GENOMIC DNA]</scope>
</reference>
<sequence>MRLKFLQHPISYSVRSRSQLDETRIFVRTLVCVFFKLLEDDVVASQRDKTKAIAVHSKQIAKSKLNLRKENISLEFHFDVLSLFDLNSSESKRD</sequence>
<dbReference type="Proteomes" id="UP000183832">
    <property type="component" value="Unassembled WGS sequence"/>
</dbReference>
<protein>
    <submittedName>
        <fullName evidence="1">CLUMA_CG020785, isoform A</fullName>
    </submittedName>
</protein>
<evidence type="ECO:0000313" key="2">
    <source>
        <dbReference type="Proteomes" id="UP000183832"/>
    </source>
</evidence>
<dbReference type="AlphaFoldDB" id="A0A1J1J610"/>
<evidence type="ECO:0000313" key="1">
    <source>
        <dbReference type="EMBL" id="CRL07831.1"/>
    </source>
</evidence>
<proteinExistence type="predicted"/>
<gene>
    <name evidence="1" type="ORF">CLUMA_CG020785</name>
</gene>
<name>A0A1J1J610_9DIPT</name>
<accession>A0A1J1J610</accession>
<keyword evidence="2" id="KW-1185">Reference proteome</keyword>
<dbReference type="EMBL" id="CVRI01000073">
    <property type="protein sequence ID" value="CRL07831.1"/>
    <property type="molecule type" value="Genomic_DNA"/>
</dbReference>
<organism evidence="1 2">
    <name type="scientific">Clunio marinus</name>
    <dbReference type="NCBI Taxonomy" id="568069"/>
    <lineage>
        <taxon>Eukaryota</taxon>
        <taxon>Metazoa</taxon>
        <taxon>Ecdysozoa</taxon>
        <taxon>Arthropoda</taxon>
        <taxon>Hexapoda</taxon>
        <taxon>Insecta</taxon>
        <taxon>Pterygota</taxon>
        <taxon>Neoptera</taxon>
        <taxon>Endopterygota</taxon>
        <taxon>Diptera</taxon>
        <taxon>Nematocera</taxon>
        <taxon>Chironomoidea</taxon>
        <taxon>Chironomidae</taxon>
        <taxon>Clunio</taxon>
    </lineage>
</organism>